<dbReference type="Proteomes" id="UP000484164">
    <property type="component" value="Unassembled WGS sequence"/>
</dbReference>
<feature type="transmembrane region" description="Helical" evidence="1">
    <location>
        <begin position="90"/>
        <end position="110"/>
    </location>
</feature>
<dbReference type="OrthoDB" id="662536at2"/>
<gene>
    <name evidence="2" type="ORF">F8C82_13845</name>
</gene>
<evidence type="ECO:0000256" key="1">
    <source>
        <dbReference type="SAM" id="Phobius"/>
    </source>
</evidence>
<protein>
    <submittedName>
        <fullName evidence="2">Uncharacterized protein</fullName>
    </submittedName>
</protein>
<accession>A0A6L3ZD79</accession>
<keyword evidence="1" id="KW-1133">Transmembrane helix</keyword>
<evidence type="ECO:0000313" key="3">
    <source>
        <dbReference type="Proteomes" id="UP000484164"/>
    </source>
</evidence>
<keyword evidence="3" id="KW-1185">Reference proteome</keyword>
<feature type="transmembrane region" description="Helical" evidence="1">
    <location>
        <begin position="16"/>
        <end position="38"/>
    </location>
</feature>
<dbReference type="AlphaFoldDB" id="A0A6L3ZD79"/>
<name>A0A6L3ZD79_9FLAO</name>
<feature type="transmembrane region" description="Helical" evidence="1">
    <location>
        <begin position="58"/>
        <end position="78"/>
    </location>
</feature>
<dbReference type="InterPro" id="IPR012340">
    <property type="entry name" value="NA-bd_OB-fold"/>
</dbReference>
<reference evidence="2 3" key="1">
    <citation type="submission" date="2019-10" db="EMBL/GenBank/DDBJ databases">
        <title>Genome sequence of Phaeocystidibacter marisrubri JCM30614 (type strain).</title>
        <authorList>
            <person name="Bowman J.P."/>
        </authorList>
    </citation>
    <scope>NUCLEOTIDE SEQUENCE [LARGE SCALE GENOMIC DNA]</scope>
    <source>
        <strain evidence="2 3">JCM 30614</strain>
    </source>
</reference>
<comment type="caution">
    <text evidence="2">The sequence shown here is derived from an EMBL/GenBank/DDBJ whole genome shotgun (WGS) entry which is preliminary data.</text>
</comment>
<dbReference type="Gene3D" id="2.40.50.140">
    <property type="entry name" value="Nucleic acid-binding proteins"/>
    <property type="match status" value="1"/>
</dbReference>
<proteinExistence type="predicted"/>
<dbReference type="RefSeq" id="WP_151694211.1">
    <property type="nucleotide sequence ID" value="NZ_BMGX01000001.1"/>
</dbReference>
<organism evidence="2 3">
    <name type="scientific">Phaeocystidibacter marisrubri</name>
    <dbReference type="NCBI Taxonomy" id="1577780"/>
    <lineage>
        <taxon>Bacteria</taxon>
        <taxon>Pseudomonadati</taxon>
        <taxon>Bacteroidota</taxon>
        <taxon>Flavobacteriia</taxon>
        <taxon>Flavobacteriales</taxon>
        <taxon>Phaeocystidibacteraceae</taxon>
        <taxon>Phaeocystidibacter</taxon>
    </lineage>
</organism>
<keyword evidence="1" id="KW-0812">Transmembrane</keyword>
<evidence type="ECO:0000313" key="2">
    <source>
        <dbReference type="EMBL" id="KAB2815175.1"/>
    </source>
</evidence>
<dbReference type="EMBL" id="WBVQ01000003">
    <property type="protein sequence ID" value="KAB2815175.1"/>
    <property type="molecule type" value="Genomic_DNA"/>
</dbReference>
<keyword evidence="1" id="KW-0472">Membrane</keyword>
<sequence>MSISDWWASYDSFAQVLWGCALIGSTFFIFQLASALLIGDSDSAFGDSDELVETDDGVGYQFFTFRNLVIFVTMLGWFGLGTYAEGYSKITSIIVGVVAGLVMVFIMAWLMSQISKLKQDGSMKINNAIGKVGTVYIPIPANQSGKGKVQLAVQGSTHELDAVTTESETLSTGTAVSVTSVRPGNVLIVEKLK</sequence>